<organism evidence="5 6">
    <name type="scientific">Apiospora arundinis</name>
    <dbReference type="NCBI Taxonomy" id="335852"/>
    <lineage>
        <taxon>Eukaryota</taxon>
        <taxon>Fungi</taxon>
        <taxon>Dikarya</taxon>
        <taxon>Ascomycota</taxon>
        <taxon>Pezizomycotina</taxon>
        <taxon>Sordariomycetes</taxon>
        <taxon>Xylariomycetidae</taxon>
        <taxon>Amphisphaeriales</taxon>
        <taxon>Apiosporaceae</taxon>
        <taxon>Apiospora</taxon>
    </lineage>
</organism>
<evidence type="ECO:0000256" key="3">
    <source>
        <dbReference type="SAM" id="Phobius"/>
    </source>
</evidence>
<keyword evidence="1" id="KW-0808">Transferase</keyword>
<dbReference type="GO" id="GO:0008168">
    <property type="term" value="F:methyltransferase activity"/>
    <property type="evidence" value="ECO:0007669"/>
    <property type="project" value="UniProtKB-KW"/>
</dbReference>
<dbReference type="Proteomes" id="UP001390339">
    <property type="component" value="Unassembled WGS sequence"/>
</dbReference>
<evidence type="ECO:0000256" key="2">
    <source>
        <dbReference type="ARBA" id="ARBA00038188"/>
    </source>
</evidence>
<evidence type="ECO:0000259" key="4">
    <source>
        <dbReference type="Pfam" id="PF08241"/>
    </source>
</evidence>
<dbReference type="InterPro" id="IPR013216">
    <property type="entry name" value="Methyltransf_11"/>
</dbReference>
<accession>A0ABR2ISP2</accession>
<dbReference type="InterPro" id="IPR050447">
    <property type="entry name" value="Erg6_SMT_methyltransf"/>
</dbReference>
<evidence type="ECO:0000313" key="5">
    <source>
        <dbReference type="EMBL" id="KAK8867860.1"/>
    </source>
</evidence>
<dbReference type="EMBL" id="JAPCWZ010000004">
    <property type="protein sequence ID" value="KAK8867860.1"/>
    <property type="molecule type" value="Genomic_DNA"/>
</dbReference>
<comment type="similarity">
    <text evidence="2">Belongs to the class I-like SAM-binding methyltransferase superfamily. Erg6/SMT family.</text>
</comment>
<dbReference type="PANTHER" id="PTHR44068:SF1">
    <property type="entry name" value="HYPOTHETICAL LOC100005854"/>
    <property type="match status" value="1"/>
</dbReference>
<keyword evidence="3" id="KW-1133">Transmembrane helix</keyword>
<feature type="domain" description="Methyltransferase type 11" evidence="4">
    <location>
        <begin position="81"/>
        <end position="180"/>
    </location>
</feature>
<dbReference type="PANTHER" id="PTHR44068">
    <property type="entry name" value="ZGC:194242"/>
    <property type="match status" value="1"/>
</dbReference>
<name>A0ABR2ISP2_9PEZI</name>
<gene>
    <name evidence="5" type="ORF">PGQ11_006438</name>
</gene>
<dbReference type="Gene3D" id="3.40.50.150">
    <property type="entry name" value="Vaccinia Virus protein VP39"/>
    <property type="match status" value="1"/>
</dbReference>
<dbReference type="InterPro" id="IPR029063">
    <property type="entry name" value="SAM-dependent_MTases_sf"/>
</dbReference>
<keyword evidence="5" id="KW-0489">Methyltransferase</keyword>
<protein>
    <submittedName>
        <fullName evidence="5">S-adenosyl-L-methionine-dependent methyltransferase</fullName>
    </submittedName>
</protein>
<dbReference type="GO" id="GO:0032259">
    <property type="term" value="P:methylation"/>
    <property type="evidence" value="ECO:0007669"/>
    <property type="project" value="UniProtKB-KW"/>
</dbReference>
<evidence type="ECO:0000313" key="6">
    <source>
        <dbReference type="Proteomes" id="UP001390339"/>
    </source>
</evidence>
<evidence type="ECO:0000256" key="1">
    <source>
        <dbReference type="ARBA" id="ARBA00022679"/>
    </source>
</evidence>
<keyword evidence="3" id="KW-0472">Membrane</keyword>
<dbReference type="Pfam" id="PF08241">
    <property type="entry name" value="Methyltransf_11"/>
    <property type="match status" value="1"/>
</dbReference>
<sequence length="306" mass="34240">MANATSQPGGKEPEINSNPQLQSYYQSLESRVGYRLMLGGTRHFGYWDHDTYWPFPFSKGLRNMEDKMAQALELPAGSTVLDAGCGVGHVALRMAKAHGLHVKAIDVTEHHVVKAQNNIKRSGLSDDVISAQRMDYHHLESFADANFDGIYTMETFVHATDPKVVLAGFYRLLKPGGRLVQFEYEHDPFQEATKDLADSMVKINQYSAMPTNAVSHAGVFKKMLEDAGFEDVTVRDYSENIRPMTRAFFLFAIVPYLFVRLFGLERHFINTVAGVESYRGRDHWRYVAISATKPGGTTEASTTGCS</sequence>
<comment type="caution">
    <text evidence="5">The sequence shown here is derived from an EMBL/GenBank/DDBJ whole genome shotgun (WGS) entry which is preliminary data.</text>
</comment>
<dbReference type="SUPFAM" id="SSF53335">
    <property type="entry name" value="S-adenosyl-L-methionine-dependent methyltransferases"/>
    <property type="match status" value="1"/>
</dbReference>
<keyword evidence="3" id="KW-0812">Transmembrane</keyword>
<keyword evidence="6" id="KW-1185">Reference proteome</keyword>
<proteinExistence type="inferred from homology"/>
<reference evidence="5 6" key="1">
    <citation type="journal article" date="2024" name="IMA Fungus">
        <title>Apiospora arundinis, a panoply of carbohydrate-active enzymes and secondary metabolites.</title>
        <authorList>
            <person name="Sorensen T."/>
            <person name="Petersen C."/>
            <person name="Muurmann A.T."/>
            <person name="Christiansen J.V."/>
            <person name="Brundto M.L."/>
            <person name="Overgaard C.K."/>
            <person name="Boysen A.T."/>
            <person name="Wollenberg R.D."/>
            <person name="Larsen T.O."/>
            <person name="Sorensen J.L."/>
            <person name="Nielsen K.L."/>
            <person name="Sondergaard T.E."/>
        </authorList>
    </citation>
    <scope>NUCLEOTIDE SEQUENCE [LARGE SCALE GENOMIC DNA]</scope>
    <source>
        <strain evidence="5 6">AAU 773</strain>
    </source>
</reference>
<dbReference type="CDD" id="cd02440">
    <property type="entry name" value="AdoMet_MTases"/>
    <property type="match status" value="1"/>
</dbReference>
<feature type="transmembrane region" description="Helical" evidence="3">
    <location>
        <begin position="244"/>
        <end position="262"/>
    </location>
</feature>